<dbReference type="Proteomes" id="UP000019494">
    <property type="component" value="Unassembled WGS sequence"/>
</dbReference>
<reference evidence="3" key="1">
    <citation type="submission" date="2013-08" db="EMBL/GenBank/DDBJ databases">
        <title>Intrasporangium oryzae NRRL B-24470.</title>
        <authorList>
            <person name="Liu H."/>
            <person name="Wang G."/>
        </authorList>
    </citation>
    <scope>NUCLEOTIDE SEQUENCE [LARGE SCALE GENOMIC DNA]</scope>
    <source>
        <strain evidence="3">Q5-1</strain>
    </source>
</reference>
<comment type="caution">
    <text evidence="2">The sequence shown here is derived from an EMBL/GenBank/DDBJ whole genome shotgun (WGS) entry which is preliminary data.</text>
</comment>
<protein>
    <recommendedName>
        <fullName evidence="1">Resolvase/invertase-type recombinase catalytic domain-containing protein</fullName>
    </recommendedName>
</protein>
<accession>W9GM46</accession>
<evidence type="ECO:0000313" key="2">
    <source>
        <dbReference type="EMBL" id="EWT07160.1"/>
    </source>
</evidence>
<dbReference type="InterPro" id="IPR036162">
    <property type="entry name" value="Resolvase-like_N_sf"/>
</dbReference>
<name>W9GM46_9MICO</name>
<dbReference type="GO" id="GO:0003677">
    <property type="term" value="F:DNA binding"/>
    <property type="evidence" value="ECO:0007669"/>
    <property type="project" value="InterPro"/>
</dbReference>
<evidence type="ECO:0000313" key="3">
    <source>
        <dbReference type="Proteomes" id="UP000019494"/>
    </source>
</evidence>
<dbReference type="AlphaFoldDB" id="W9GM46"/>
<dbReference type="OrthoDB" id="5147352at2"/>
<organism evidence="2 3">
    <name type="scientific">Intrasporangium chromatireducens Q5-1</name>
    <dbReference type="NCBI Taxonomy" id="584657"/>
    <lineage>
        <taxon>Bacteria</taxon>
        <taxon>Bacillati</taxon>
        <taxon>Actinomycetota</taxon>
        <taxon>Actinomycetes</taxon>
        <taxon>Micrococcales</taxon>
        <taxon>Intrasporangiaceae</taxon>
        <taxon>Intrasporangium</taxon>
    </lineage>
</organism>
<proteinExistence type="predicted"/>
<dbReference type="InterPro" id="IPR006119">
    <property type="entry name" value="Resolv_N"/>
</dbReference>
<dbReference type="Pfam" id="PF00239">
    <property type="entry name" value="Resolvase"/>
    <property type="match status" value="1"/>
</dbReference>
<sequence>MTKAILYLRSATGSREQTDRQEDTYREYLQERGLFDAGTFTESGQPHDRLTDLIDTATKAGITEVVVADLSRLGSRPQASMRNLNALKGAGLTLHAATGTLSGPSWRSAS</sequence>
<dbReference type="SUPFAM" id="SSF53041">
    <property type="entry name" value="Resolvase-like"/>
    <property type="match status" value="1"/>
</dbReference>
<dbReference type="RefSeq" id="WP_034713946.1">
    <property type="nucleotide sequence ID" value="NZ_AWQS01000020.1"/>
</dbReference>
<evidence type="ECO:0000259" key="1">
    <source>
        <dbReference type="Pfam" id="PF00239"/>
    </source>
</evidence>
<dbReference type="GO" id="GO:0000150">
    <property type="term" value="F:DNA strand exchange activity"/>
    <property type="evidence" value="ECO:0007669"/>
    <property type="project" value="InterPro"/>
</dbReference>
<gene>
    <name evidence="2" type="ORF">N864_10940</name>
</gene>
<feature type="domain" description="Resolvase/invertase-type recombinase catalytic" evidence="1">
    <location>
        <begin position="4"/>
        <end position="98"/>
    </location>
</feature>
<dbReference type="Gene3D" id="3.40.50.1390">
    <property type="entry name" value="Resolvase, N-terminal catalytic domain"/>
    <property type="match status" value="1"/>
</dbReference>
<keyword evidence="3" id="KW-1185">Reference proteome</keyword>
<dbReference type="EMBL" id="AWQS01000020">
    <property type="protein sequence ID" value="EWT07160.1"/>
    <property type="molecule type" value="Genomic_DNA"/>
</dbReference>